<dbReference type="Proteomes" id="UP000260862">
    <property type="component" value="Unassembled WGS sequence"/>
</dbReference>
<reference evidence="1 2" key="1">
    <citation type="submission" date="2018-08" db="EMBL/GenBank/DDBJ databases">
        <title>A genome reference for cultivated species of the human gut microbiota.</title>
        <authorList>
            <person name="Zou Y."/>
            <person name="Xue W."/>
            <person name="Luo G."/>
        </authorList>
    </citation>
    <scope>NUCLEOTIDE SEQUENCE [LARGE SCALE GENOMIC DNA]</scope>
    <source>
        <strain evidence="1 2">TF10-3AC</strain>
    </source>
</reference>
<dbReference type="SUPFAM" id="SSF56281">
    <property type="entry name" value="Metallo-hydrolase/oxidoreductase"/>
    <property type="match status" value="1"/>
</dbReference>
<proteinExistence type="predicted"/>
<dbReference type="RefSeq" id="WP_117672116.1">
    <property type="nucleotide sequence ID" value="NZ_CABOGR010000011.1"/>
</dbReference>
<dbReference type="GO" id="GO:0016787">
    <property type="term" value="F:hydrolase activity"/>
    <property type="evidence" value="ECO:0007669"/>
    <property type="project" value="UniProtKB-KW"/>
</dbReference>
<dbReference type="PANTHER" id="PTHR42967:SF1">
    <property type="entry name" value="MBL FOLD METALLO-HYDROLASE"/>
    <property type="match status" value="1"/>
</dbReference>
<name>A0A3E4N3P5_9BACT</name>
<gene>
    <name evidence="1" type="ORF">DXD04_07060</name>
</gene>
<comment type="caution">
    <text evidence="1">The sequence shown here is derived from an EMBL/GenBank/DDBJ whole genome shotgun (WGS) entry which is preliminary data.</text>
</comment>
<evidence type="ECO:0000313" key="2">
    <source>
        <dbReference type="Proteomes" id="UP000260862"/>
    </source>
</evidence>
<sequence>MQLTYIFHSGFSLETDRCILVFDYWMDPAGVMPRLLQSPKPLYVFSSHFHEDHFNRDIFSWRTRKANVRYILSKDILKHRRAQKEEADAWLGKGATWEDELLRVTATGSNDSGVSWVIETDGERIFHAGDLNNWYARFLTDDYHGGMVYSPDFGIDIDPAKEEKRFLGELKDIRKLTDRFDVVMFPVDGRIGNGYTRGARQFLDVFRTGLFVPMHFVASGFESAWRMKEFTDAKSVPFWCIRREGECCEVKEIIAQASR</sequence>
<organism evidence="1 2">
    <name type="scientific">Phocaeicola plebeius</name>
    <dbReference type="NCBI Taxonomy" id="310297"/>
    <lineage>
        <taxon>Bacteria</taxon>
        <taxon>Pseudomonadati</taxon>
        <taxon>Bacteroidota</taxon>
        <taxon>Bacteroidia</taxon>
        <taxon>Bacteroidales</taxon>
        <taxon>Bacteroidaceae</taxon>
        <taxon>Phocaeicola</taxon>
    </lineage>
</organism>
<evidence type="ECO:0000313" key="1">
    <source>
        <dbReference type="EMBL" id="RGK56266.1"/>
    </source>
</evidence>
<dbReference type="InterPro" id="IPR036866">
    <property type="entry name" value="RibonucZ/Hydroxyglut_hydro"/>
</dbReference>
<protein>
    <submittedName>
        <fullName evidence="1">MBL fold metallo-hydrolase</fullName>
    </submittedName>
</protein>
<accession>A0A3E4N3P5</accession>
<dbReference type="AlphaFoldDB" id="A0A3E4N3P5"/>
<dbReference type="PANTHER" id="PTHR42967">
    <property type="entry name" value="METAL DEPENDENT HYDROLASE"/>
    <property type="match status" value="1"/>
</dbReference>
<keyword evidence="2" id="KW-1185">Reference proteome</keyword>
<dbReference type="EMBL" id="QSQT01000011">
    <property type="protein sequence ID" value="RGK56266.1"/>
    <property type="molecule type" value="Genomic_DNA"/>
</dbReference>
<dbReference type="Gene3D" id="3.60.15.10">
    <property type="entry name" value="Ribonuclease Z/Hydroxyacylglutathione hydrolase-like"/>
    <property type="match status" value="1"/>
</dbReference>
<keyword evidence="1" id="KW-0378">Hydrolase</keyword>